<name>G3N515_GASAC</name>
<comment type="similarity">
    <text evidence="4">Belongs to the protein kinase superfamily. CAMK Ser/Thr protein kinase family.</text>
</comment>
<keyword evidence="16" id="KW-0112">Calmodulin-binding</keyword>
<reference evidence="25" key="2">
    <citation type="submission" date="2024-04" db="UniProtKB">
        <authorList>
            <consortium name="Ensembl"/>
        </authorList>
    </citation>
    <scope>IDENTIFICATION</scope>
</reference>
<feature type="domain" description="Ig-like" evidence="23">
    <location>
        <begin position="135"/>
        <end position="220"/>
    </location>
</feature>
<dbReference type="InterPro" id="IPR003598">
    <property type="entry name" value="Ig_sub2"/>
</dbReference>
<dbReference type="Ensembl" id="ENSGACT00000000385.1">
    <property type="protein sequence ID" value="ENSGACP00000000385.1"/>
    <property type="gene ID" value="ENSGACG00000000301.1"/>
</dbReference>
<keyword evidence="11" id="KW-0677">Repeat</keyword>
<dbReference type="eggNOG" id="KOG0613">
    <property type="taxonomic scope" value="Eukaryota"/>
</dbReference>
<dbReference type="Bgee" id="ENSGACG00000000301">
    <property type="expression patterns" value="Expressed in muscle tissue and 1 other cell type or tissue"/>
</dbReference>
<feature type="domain" description="Ig-like" evidence="23">
    <location>
        <begin position="1459"/>
        <end position="1528"/>
    </location>
</feature>
<dbReference type="FunFam" id="2.60.40.10:FF:001350">
    <property type="entry name" value="titin isoform X1"/>
    <property type="match status" value="1"/>
</dbReference>
<evidence type="ECO:0000313" key="25">
    <source>
        <dbReference type="Ensembl" id="ENSGACP00000000385.1"/>
    </source>
</evidence>
<dbReference type="FunFam" id="2.60.40.10:FF:000012">
    <property type="entry name" value="titin isoform X1"/>
    <property type="match status" value="2"/>
</dbReference>
<dbReference type="FunFam" id="2.60.40.10:FF:000003">
    <property type="entry name" value="Titin isoform E"/>
    <property type="match status" value="3"/>
</dbReference>
<evidence type="ECO:0000256" key="17">
    <source>
        <dbReference type="ARBA" id="ARBA00023157"/>
    </source>
</evidence>
<dbReference type="FunFam" id="2.60.40.10:FF:000148">
    <property type="entry name" value="titin isoform X1"/>
    <property type="match status" value="3"/>
</dbReference>
<dbReference type="FunFam" id="2.60.40.10:FF:000864">
    <property type="entry name" value="Titin b"/>
    <property type="match status" value="1"/>
</dbReference>
<feature type="domain" description="Fibronectin type-III" evidence="24">
    <location>
        <begin position="2696"/>
        <end position="2789"/>
    </location>
</feature>
<feature type="domain" description="Ig-like" evidence="23">
    <location>
        <begin position="1379"/>
        <end position="1453"/>
    </location>
</feature>
<evidence type="ECO:0000256" key="14">
    <source>
        <dbReference type="ARBA" id="ARBA00022840"/>
    </source>
</evidence>
<dbReference type="STRING" id="69293.ENSGACP00000000385"/>
<keyword evidence="10" id="KW-0479">Metal-binding</keyword>
<keyword evidence="12" id="KW-0547">Nucleotide-binding</keyword>
<feature type="domain" description="Fibronectin type-III" evidence="24">
    <location>
        <begin position="3721"/>
        <end position="3816"/>
    </location>
</feature>
<dbReference type="SMART" id="SM00409">
    <property type="entry name" value="IG"/>
    <property type="match status" value="25"/>
</dbReference>
<dbReference type="SUPFAM" id="SSF48726">
    <property type="entry name" value="Immunoglobulin"/>
    <property type="match status" value="26"/>
</dbReference>
<evidence type="ECO:0000259" key="24">
    <source>
        <dbReference type="PROSITE" id="PS50853"/>
    </source>
</evidence>
<evidence type="ECO:0000256" key="15">
    <source>
        <dbReference type="ARBA" id="ARBA00022842"/>
    </source>
</evidence>
<dbReference type="GO" id="GO:0004674">
    <property type="term" value="F:protein serine/threonine kinase activity"/>
    <property type="evidence" value="ECO:0007669"/>
    <property type="project" value="UniProtKB-KW"/>
</dbReference>
<dbReference type="FunFam" id="2.60.40.10:FF:000050">
    <property type="entry name" value="Titin isoform B"/>
    <property type="match status" value="9"/>
</dbReference>
<comment type="subcellular location">
    <subcellularLocation>
        <location evidence="3">Cytoplasm</location>
    </subcellularLocation>
    <subcellularLocation>
        <location evidence="2">Nucleus</location>
    </subcellularLocation>
</comment>
<evidence type="ECO:0000256" key="22">
    <source>
        <dbReference type="SAM" id="MobiDB-lite"/>
    </source>
</evidence>
<dbReference type="SMART" id="SM00060">
    <property type="entry name" value="FN3"/>
    <property type="match status" value="16"/>
</dbReference>
<dbReference type="FunFam" id="2.60.40.10:FF:000160">
    <property type="entry name" value="Titin a"/>
    <property type="match status" value="1"/>
</dbReference>
<evidence type="ECO:0000256" key="1">
    <source>
        <dbReference type="ARBA" id="ARBA00001946"/>
    </source>
</evidence>
<dbReference type="FunFam" id="2.60.40.10:FF:000031">
    <property type="entry name" value="Myosin-binding protein C, slow type"/>
    <property type="match status" value="2"/>
</dbReference>
<comment type="catalytic activity">
    <reaction evidence="20">
        <text>L-threonyl-[protein] + ATP = O-phospho-L-threonyl-[protein] + ADP + H(+)</text>
        <dbReference type="Rhea" id="RHEA:46608"/>
        <dbReference type="Rhea" id="RHEA-COMP:11060"/>
        <dbReference type="Rhea" id="RHEA-COMP:11605"/>
        <dbReference type="ChEBI" id="CHEBI:15378"/>
        <dbReference type="ChEBI" id="CHEBI:30013"/>
        <dbReference type="ChEBI" id="CHEBI:30616"/>
        <dbReference type="ChEBI" id="CHEBI:61977"/>
        <dbReference type="ChEBI" id="CHEBI:456216"/>
        <dbReference type="EC" id="2.7.11.1"/>
    </reaction>
</comment>
<feature type="domain" description="Ig-like" evidence="23">
    <location>
        <begin position="2598"/>
        <end position="2689"/>
    </location>
</feature>
<evidence type="ECO:0000256" key="10">
    <source>
        <dbReference type="ARBA" id="ARBA00022723"/>
    </source>
</evidence>
<dbReference type="SUPFAM" id="SSF49265">
    <property type="entry name" value="Fibronectin type III"/>
    <property type="match status" value="9"/>
</dbReference>
<keyword evidence="17" id="KW-1015">Disulfide bond</keyword>
<keyword evidence="8" id="KW-0597">Phosphoprotein</keyword>
<accession>G3N515</accession>
<dbReference type="InterPro" id="IPR036116">
    <property type="entry name" value="FN3_sf"/>
</dbReference>
<keyword evidence="13" id="KW-0418">Kinase</keyword>
<dbReference type="FunFam" id="2.60.40.10:FF:001434">
    <property type="entry name" value="titin isoform X1"/>
    <property type="match status" value="1"/>
</dbReference>
<keyword evidence="6" id="KW-0963">Cytoplasm</keyword>
<feature type="domain" description="Ig-like" evidence="23">
    <location>
        <begin position="585"/>
        <end position="668"/>
    </location>
</feature>
<dbReference type="Pfam" id="PF07679">
    <property type="entry name" value="I-set"/>
    <property type="match status" value="22"/>
</dbReference>
<evidence type="ECO:0000256" key="18">
    <source>
        <dbReference type="ARBA" id="ARBA00023242"/>
    </source>
</evidence>
<evidence type="ECO:0000256" key="4">
    <source>
        <dbReference type="ARBA" id="ARBA00006692"/>
    </source>
</evidence>
<evidence type="ECO:0000256" key="6">
    <source>
        <dbReference type="ARBA" id="ARBA00022490"/>
    </source>
</evidence>
<reference evidence="25" key="1">
    <citation type="submission" date="2006-01" db="EMBL/GenBank/DDBJ databases">
        <authorList>
            <person name="Lindblad-Toh K."/>
            <person name="Mauceli E."/>
            <person name="Grabherr M."/>
            <person name="Chang J.L."/>
            <person name="Lander E.S."/>
        </authorList>
    </citation>
    <scope>NUCLEOTIDE SEQUENCE [LARGE SCALE GENOMIC DNA]</scope>
</reference>
<feature type="domain" description="Ig-like" evidence="23">
    <location>
        <begin position="1277"/>
        <end position="1363"/>
    </location>
</feature>
<evidence type="ECO:0000256" key="12">
    <source>
        <dbReference type="ARBA" id="ARBA00022741"/>
    </source>
</evidence>
<dbReference type="Gene3D" id="2.60.40.10">
    <property type="entry name" value="Immunoglobulins"/>
    <property type="match status" value="42"/>
</dbReference>
<keyword evidence="19" id="KW-0393">Immunoglobulin domain</keyword>
<organism evidence="25">
    <name type="scientific">Gasterosteus aculeatus</name>
    <name type="common">Three-spined stickleback</name>
    <dbReference type="NCBI Taxonomy" id="69293"/>
    <lineage>
        <taxon>Eukaryota</taxon>
        <taxon>Metazoa</taxon>
        <taxon>Chordata</taxon>
        <taxon>Craniata</taxon>
        <taxon>Vertebrata</taxon>
        <taxon>Euteleostomi</taxon>
        <taxon>Actinopterygii</taxon>
        <taxon>Neopterygii</taxon>
        <taxon>Teleostei</taxon>
        <taxon>Neoteleostei</taxon>
        <taxon>Acanthomorphata</taxon>
        <taxon>Eupercaria</taxon>
        <taxon>Perciformes</taxon>
        <taxon>Cottioidei</taxon>
        <taxon>Gasterosteales</taxon>
        <taxon>Gasterosteidae</taxon>
        <taxon>Gasterosteus</taxon>
    </lineage>
</organism>
<keyword evidence="9" id="KW-0808">Transferase</keyword>
<feature type="domain" description="Fibronectin type-III" evidence="24">
    <location>
        <begin position="3493"/>
        <end position="3588"/>
    </location>
</feature>
<evidence type="ECO:0000256" key="11">
    <source>
        <dbReference type="ARBA" id="ARBA00022737"/>
    </source>
</evidence>
<sequence length="4048" mass="451254">RQTPSPGDGGRGRGLRPGGKGPSPPEEPFGGFKLKAVPLKFIKKIQDIVLQEAESIGSAAVFECEVSPSTAIATWMKDGSNLREGPKHKFTSDGKDRKLNIIDVQLSDTGEYTCIAKNAGKEISCTAKLIVEELPVKWLKELEPETSCMKGQPMYLTCELNKERDVIWKKNGALLKKQAGKIAVNIIGMQHAITIQNATEEDAGAYTCEVAGNEDVKTTTNVKVIEIIKDWLVKPLRDQHVKPRAKATFKCELFKDTPNWKWFKGDNEVAPSDKVDIHKDGKDMTLTINNCQPNDVSDYTLEVEDRRYTAKLTLGEREAEVLKPLSSVEVVEKEEANFDTEISEEDVAGEWKLRGQVLMRSPSCDIKAEGKKRFLTLKHVQLDQAGEVSYQALNAITSAMLTVKEIEMGFVDPLKDLNVPEKKQAKFECTVTKEVSKVMWFRGTEIVTPGPKYEIMDDGTKHMLIVNSCEFDDEAQYTVEVLGHKSSAQLAVEGMRLKFVRQLQDQTVKEGEAVRFEMELTHDNVPVVWYRNEMKLHVSRTVLMHVEGKKHTLEIRMLSLDDTCQIKAEAKGIYSTAKLNVIEGDAVFVVKLQDYTATEKEEVSLDCELSKDVPVVWYHSEKEIIASKLMVMKSEGTRRSLILKKAEQSNRGQYVCDCGTDKTSANINIEARDIKVVRPIYGVELFDGETARFEVEISEEDVHGQWKLNREVLSPSSDVDIIEEGGKHTLILYNCKLSMTGEELPLNFLTSLSDVQVYEKDEARFELELSRPPKSFRWLKGPQELQSDEKYEMIQEGNMYVLVVRLAAYDDEAKYMFEAEDKRTTGKLVIQGIRLEFAKPIKDVTVKERETAEFSVELSHDNIPVVWYKNDVRLHPSKVVHMSDHGKTHMLAFKEVTIDDTSMIKVEAMDKSVTAMLTVLEGDLYFTTKLQNYTAVEKDEVKLVCELSKSVADVKWFKDSKEIIPSKNMAVSTDGKKRILTVRKAEKANIGEYTCDCGSDKTTASLNIEERDIKVVRPLYSVEVTETETAKFETEISEDDVHGNWKLKGEALHPCPDVEIKEEGTKHMLILYNVQMDMAGGIDFSAANAKSNAQLRVKARSIGLLRPLKDVTVTAGETATFECELSYEGIVVDWFLGGQKMEASDRVKTRVAGKVHALTVRDVTLCEAGEVKLSSKDFQTQAKLIIREPAVEFSKPLEDQTVEEEATATLECEVSRENAEVQWFRDGQEIRKTKKYEMIVDGCKRALLVHDCSPDDSKTYTCDAKSFKTSCFLNVEPPLVEFTKPLQDVEVKEKESARFECEVSREMAKVRWFKDGNEIRKSKKYEILAKGVQRTLVVHKSAFEDEAEYECDARTSKSSGMLTVIEEAARFTKNLFNVEGTETDNVKMICEVSKAGAEVTWYRGEEELPEGGRYEHVVDGRKRILIIQDLRMEDAGDYNCRLTTGFKTSATLKLNELAAEFIARPENQEVVEGEKAEFACSVSKETYEVKWFRADKEVEAGDKYTVVSEGKRRALIVKSCGMKDEGGYVAHIGSVKASADLFVIEKLRIVTPIKDTEVKEGSEIVFNCETNAEGAKAKWLKNEETIFESSKYMMVQRDNVFSLRIRDAQKGDESNYTISLTNQRAEQAKSTASARVAEEKLRFLDPIEDVETQEKKTISFVCKVNRPEVTVMWMKAGQEVTLSKRVVYRADGLKHTLIIKDCAMEDEGEYTAVVGDDKCAAELIISEAPTDFAAQLKDQTITEFEEAEFTCKLSKEKAVVKWYRNGREIREGARYHMEKEGRTCRLMVKVCRPDDECEYACGVDEMRTRARLFVEAYAETPVEIVRPPQDAFEPPGSDVVFEAELNKDRVEVKWMRNNMIIIQGDKYQMISEGKVHRLQVCEIRPRDQGEYRVVAKDKDAKAKLELAAVPKIKTTDQNLVTDAGKPFLMSVPYDAYPRADAEWFLAGTALPIQNIDTSTDKTEFRLKSPSKEDRGQYKVVIKNKHGKGEAFINLDVIDVPAPVKNLRVVDTSDGEVSLAWDEPESDGGSKIVAYVVERRDLKRKTWTLATDRADAPEYCVSGLQKDSMYLFRVCARNRVGSGPIVATVDPVQAKNKFDVPGAPENVAVGGVNRVGVTITWEPPKHDGGSEVTAYVIELRDRTAVKWEAAMVCAASDHSATLSDVVENKEYIFRVRAENKAGIGKPSAATKPVKIMDPIEKPSPPLNLNYGDQIKTAVTLTWETPTSNGGSLITGYVIQKCDDGADKWLRCNARLCPDLSYRVSGLKPGQKYLYRVCAENAAGLSDPAEQLGPLLADDPHVGPTFDLSGFRNGLEVIVPQPLTIRVPITGYPTPVAKWTFGEKALTPADERVSMVTKPTFTELTVTPSVRPDKGTYTLHLENDVASISGDIEVTVIACPSAPKDFKVAEVTRHHVHLMWETPEHDGGSPVTHFQIEKREVSRKTWAKVATGILDLEHTITDVIEGKEYLFSVTACNKCGPGEPAYIDEPVNVSSPATIPDHPENLKWRDKSGKSIFLSWEPPKYDGGAPIKGYVVDKCQRGTDKWEPCGDPILELKFQVNGLIEGQWYAYRIRALNKLGASRPCRATDEIQAVDAREPPEIQLDVKLLAGLTARAGTKIELPADVKGKPDPRVKWTKADLVLRADDRIAIDTQPGHSKLTIANTTRGDTATYIIEAVNPCGRATATIDVNILDKPGPPAAFDISEVTNESCLMAWNPPRDDGGSPITNYIVESRLTEKEEWVKLSATVKHTTFKACKLIALKEYIFRISAENQYGIGAPAQHSPIIAKYSFDPPGAPTRVTPSDITKDAVTLTWFEPDEDGGSPIIGYWIEKFDPESDKWIRCNKLPIKDTTFRVKGLPTKKKYSFRVLAENLAGSGKPSVETDPVLIKDPIDPPWAPGKPVIRDVGKTTALLAWTRPEHDGGAKIEGYIIELQKTGSEEWIRIAEDVPQIEHQLQGLMEKQEYSFRVKAVNKAGESEPSEPSDPVICKERLYPPSAPQWLEVANITKINATLKWQLPSADGGSPITNYVVEKRDVRRKAWQAVDTTVKELKYTVTPLNEGSLYVFRVAAENAVGTGEFCELEDAVLAKDTFTTPGPPYALKVVEVTKRHVDLKWEAPKSNGGRPITKYVIEKKEKLGTRWLKSCKTPDKQTQFKVTDVDEGSEVQFQVRAENEAGVGDPSEPTEILTIEDATSAPSPPLEVTSPDASREHINVTWKPPAKDGSSPITGYHVEVAEARPELKWLRVNNRPIKELNFRIEDGIKPEKKYVIRVRAINSIGVSDPSEISDKVFTKDPDCAPTMDLAVQDMVVVEGEKLHLKVPYRAIPTPKMVWQKDAVECKAGDRLSLTVEMSNAHLELLRCTRADAGAYVVTLENSLGTASGNVHVKVIGLPGQCKDVISSNVTKNSCQITWEAPEDDGGTPILSYTLERREASKKTYMPVSSGESVLTCTVKDLYVNCEYYFRVKAINQVGAGQYLELRQPVITEDVKQKPDPPIQVEAQDPTSKSIKVTWKAPDFDGGCPIQGYILEKMEKDGDRYERVSPSLVPGLSHVVTGLTENVEYQFRVRAENAAGVSEPSRSTQLMKAADPVEKPKVTLHARVQSGLCIKKGAEIRIDAFFSGLPCPKVSWLRNNEDVTKEPTKKVVAVIKKKKNKTAVPEPEEEFVTPMRERLGLDQNTSGQSALMIRDAVRADHGTFTIQVENTHGVATACCVVNVLDKPGAPINFSFDEVRNTSVVCNWEPPEDDGGSEVLSYMLEKKDNKNEEIGWITVTSTLKGTSCPITKLIEGKEYIFRVTAENKFGCGPPCVSEPLVAKNQFDPPDAPNTPRVHEVTASSAHISWHEPKDNGSPILGYWIERKEVNSKHWTRVNRALLNSLDVRVSGLMEGLTYIFRVSAENLAGPGPFSEPTDRTVAMDAILPPGPPTPWIVDTGNDSVIVAWKPPLYNGGGDILGYHLEKVLAGEKEWTRSTEFRCKELTYTMTGLTQGADYYIRVIAINDSGPGAPGVTEPVTVKEPEEPPVVDFDSSVKNGVIIKAGELLRLPAVVTGR</sequence>
<dbReference type="InterPro" id="IPR003961">
    <property type="entry name" value="FN3_dom"/>
</dbReference>
<dbReference type="FunFam" id="2.60.40.10:FF:000214">
    <property type="entry name" value="titin isoform X1"/>
    <property type="match status" value="6"/>
</dbReference>
<evidence type="ECO:0000256" key="5">
    <source>
        <dbReference type="ARBA" id="ARBA00012513"/>
    </source>
</evidence>
<dbReference type="GO" id="GO:0031430">
    <property type="term" value="C:M band"/>
    <property type="evidence" value="ECO:0007669"/>
    <property type="project" value="TreeGrafter"/>
</dbReference>
<feature type="domain" description="Fibronectin type-III" evidence="24">
    <location>
        <begin position="3822"/>
        <end position="3915"/>
    </location>
</feature>
<feature type="region of interest" description="Disordered" evidence="22">
    <location>
        <begin position="1"/>
        <end position="31"/>
    </location>
</feature>
<evidence type="ECO:0000256" key="21">
    <source>
        <dbReference type="ARBA" id="ARBA00048679"/>
    </source>
</evidence>
<feature type="domain" description="Fibronectin type-III" evidence="24">
    <location>
        <begin position="2500"/>
        <end position="2594"/>
    </location>
</feature>
<dbReference type="FunFam" id="2.60.40.10:FF:000811">
    <property type="entry name" value="Titin a"/>
    <property type="match status" value="1"/>
</dbReference>
<dbReference type="InterPro" id="IPR036179">
    <property type="entry name" value="Ig-like_dom_sf"/>
</dbReference>
<dbReference type="InterPro" id="IPR050964">
    <property type="entry name" value="Striated_Muscle_Regulatory"/>
</dbReference>
<evidence type="ECO:0000256" key="7">
    <source>
        <dbReference type="ARBA" id="ARBA00022527"/>
    </source>
</evidence>
<dbReference type="InterPro" id="IPR013783">
    <property type="entry name" value="Ig-like_fold"/>
</dbReference>
<comment type="cofactor">
    <cofactor evidence="1">
        <name>Mg(2+)</name>
        <dbReference type="ChEBI" id="CHEBI:18420"/>
    </cofactor>
</comment>
<feature type="domain" description="Fibronectin type-III" evidence="24">
    <location>
        <begin position="2993"/>
        <end position="3090"/>
    </location>
</feature>
<feature type="domain" description="Ig-like" evidence="23">
    <location>
        <begin position="1639"/>
        <end position="1726"/>
    </location>
</feature>
<dbReference type="CDD" id="cd00063">
    <property type="entry name" value="FN3"/>
    <property type="match status" value="16"/>
</dbReference>
<feature type="domain" description="Ig-like" evidence="23">
    <location>
        <begin position="3592"/>
        <end position="3714"/>
    </location>
</feature>
<dbReference type="InParanoid" id="G3N515"/>
<feature type="domain" description="Fibronectin type-III" evidence="24">
    <location>
        <begin position="2795"/>
        <end position="2890"/>
    </location>
</feature>
<protein>
    <recommendedName>
        <fullName evidence="5">non-specific serine/threonine protein kinase</fullName>
        <ecNumber evidence="5">2.7.11.1</ecNumber>
    </recommendedName>
</protein>
<dbReference type="FunFam" id="2.60.40.10:FF:000127">
    <property type="entry name" value="titin isoform X1"/>
    <property type="match status" value="3"/>
</dbReference>
<keyword evidence="15" id="KW-0460">Magnesium</keyword>
<keyword evidence="7" id="KW-0723">Serine/threonine-protein kinase</keyword>
<dbReference type="InterPro" id="IPR003599">
    <property type="entry name" value="Ig_sub"/>
</dbReference>
<dbReference type="PRINTS" id="PR00014">
    <property type="entry name" value="FNTYPEIII"/>
</dbReference>
<dbReference type="InterPro" id="IPR013098">
    <property type="entry name" value="Ig_I-set"/>
</dbReference>
<evidence type="ECO:0000256" key="20">
    <source>
        <dbReference type="ARBA" id="ARBA00047899"/>
    </source>
</evidence>
<evidence type="ECO:0000256" key="16">
    <source>
        <dbReference type="ARBA" id="ARBA00022860"/>
    </source>
</evidence>
<keyword evidence="14" id="KW-0067">ATP-binding</keyword>
<dbReference type="PANTHER" id="PTHR13817">
    <property type="entry name" value="TITIN"/>
    <property type="match status" value="1"/>
</dbReference>
<dbReference type="CDD" id="cd00096">
    <property type="entry name" value="Ig"/>
    <property type="match status" value="2"/>
</dbReference>
<feature type="domain" description="Fibronectin type-III" evidence="24">
    <location>
        <begin position="3197"/>
        <end position="3294"/>
    </location>
</feature>
<evidence type="ECO:0000256" key="19">
    <source>
        <dbReference type="ARBA" id="ARBA00023319"/>
    </source>
</evidence>
<feature type="domain" description="Fibronectin type-III" evidence="24">
    <location>
        <begin position="2102"/>
        <end position="2197"/>
    </location>
</feature>
<evidence type="ECO:0000256" key="3">
    <source>
        <dbReference type="ARBA" id="ARBA00004496"/>
    </source>
</evidence>
<feature type="domain" description="Fibronectin type-III" evidence="24">
    <location>
        <begin position="3096"/>
        <end position="3190"/>
    </location>
</feature>
<dbReference type="GO" id="GO:0046872">
    <property type="term" value="F:metal ion binding"/>
    <property type="evidence" value="ECO:0007669"/>
    <property type="project" value="UniProtKB-KW"/>
</dbReference>
<dbReference type="GO" id="GO:0045214">
    <property type="term" value="P:sarcomere organization"/>
    <property type="evidence" value="ECO:0007669"/>
    <property type="project" value="TreeGrafter"/>
</dbReference>
<feature type="domain" description="Fibronectin type-III" evidence="24">
    <location>
        <begin position="2400"/>
        <end position="2495"/>
    </location>
</feature>
<feature type="domain" description="Fibronectin type-III" evidence="24">
    <location>
        <begin position="3919"/>
        <end position="4015"/>
    </location>
</feature>
<dbReference type="InterPro" id="IPR007110">
    <property type="entry name" value="Ig-like_dom"/>
</dbReference>
<dbReference type="PROSITE" id="PS50853">
    <property type="entry name" value="FN3"/>
    <property type="match status" value="16"/>
</dbReference>
<dbReference type="OMA" id="RVDITWA"/>
<feature type="domain" description="Ig-like" evidence="23">
    <location>
        <begin position="1189"/>
        <end position="1274"/>
    </location>
</feature>
<dbReference type="PROSITE" id="PS50835">
    <property type="entry name" value="IG_LIKE"/>
    <property type="match status" value="13"/>
</dbReference>
<feature type="domain" description="Ig-like" evidence="23">
    <location>
        <begin position="1545"/>
        <end position="1637"/>
    </location>
</feature>
<dbReference type="FunFam" id="2.60.40.10:FF:000002">
    <property type="entry name" value="Titin a"/>
    <property type="match status" value="1"/>
</dbReference>
<evidence type="ECO:0000256" key="13">
    <source>
        <dbReference type="ARBA" id="ARBA00022777"/>
    </source>
</evidence>
<feature type="domain" description="Ig-like" evidence="23">
    <location>
        <begin position="1729"/>
        <end position="1813"/>
    </location>
</feature>
<dbReference type="SMART" id="SM00408">
    <property type="entry name" value="IGc2"/>
    <property type="match status" value="16"/>
</dbReference>
<dbReference type="GO" id="GO:0005634">
    <property type="term" value="C:nucleus"/>
    <property type="evidence" value="ECO:0007669"/>
    <property type="project" value="UniProtKB-SubCell"/>
</dbReference>
<evidence type="ECO:0000256" key="9">
    <source>
        <dbReference type="ARBA" id="ARBA00022679"/>
    </source>
</evidence>
<feature type="domain" description="Fibronectin type-III" evidence="24">
    <location>
        <begin position="2002"/>
        <end position="2096"/>
    </location>
</feature>
<dbReference type="EC" id="2.7.11.1" evidence="5"/>
<feature type="domain" description="Ig-like" evidence="23">
    <location>
        <begin position="915"/>
        <end position="1007"/>
    </location>
</feature>
<feature type="domain" description="Ig-like" evidence="23">
    <location>
        <begin position="38"/>
        <end position="124"/>
    </location>
</feature>
<keyword evidence="18" id="KW-0539">Nucleus</keyword>
<evidence type="ECO:0000259" key="23">
    <source>
        <dbReference type="PROSITE" id="PS50835"/>
    </source>
</evidence>
<feature type="domain" description="Fibronectin type-III" evidence="24">
    <location>
        <begin position="2203"/>
        <end position="2298"/>
    </location>
</feature>
<dbReference type="FunFam" id="2.60.40.10:FF:000034">
    <property type="entry name" value="Titin isoform A"/>
    <property type="match status" value="1"/>
</dbReference>
<dbReference type="Pfam" id="PF00041">
    <property type="entry name" value="fn3"/>
    <property type="match status" value="16"/>
</dbReference>
<dbReference type="PANTHER" id="PTHR13817:SF151">
    <property type="entry name" value="TITIN"/>
    <property type="match status" value="1"/>
</dbReference>
<proteinExistence type="inferred from homology"/>
<comment type="catalytic activity">
    <reaction evidence="21">
        <text>L-seryl-[protein] + ATP = O-phospho-L-seryl-[protein] + ADP + H(+)</text>
        <dbReference type="Rhea" id="RHEA:17989"/>
        <dbReference type="Rhea" id="RHEA-COMP:9863"/>
        <dbReference type="Rhea" id="RHEA-COMP:11604"/>
        <dbReference type="ChEBI" id="CHEBI:15378"/>
        <dbReference type="ChEBI" id="CHEBI:29999"/>
        <dbReference type="ChEBI" id="CHEBI:30616"/>
        <dbReference type="ChEBI" id="CHEBI:83421"/>
        <dbReference type="ChEBI" id="CHEBI:456216"/>
        <dbReference type="EC" id="2.7.11.1"/>
    </reaction>
</comment>
<evidence type="ECO:0000256" key="2">
    <source>
        <dbReference type="ARBA" id="ARBA00004123"/>
    </source>
</evidence>
<dbReference type="GO" id="GO:0005524">
    <property type="term" value="F:ATP binding"/>
    <property type="evidence" value="ECO:0007669"/>
    <property type="project" value="UniProtKB-KW"/>
</dbReference>
<dbReference type="FunFam" id="2.60.40.10:FF:000135">
    <property type="entry name" value="Titin a"/>
    <property type="match status" value="1"/>
</dbReference>
<evidence type="ECO:0000256" key="8">
    <source>
        <dbReference type="ARBA" id="ARBA00022553"/>
    </source>
</evidence>
<feature type="domain" description="Fibronectin type-III" evidence="24">
    <location>
        <begin position="3393"/>
        <end position="3487"/>
    </location>
</feature>
<feature type="domain" description="Fibronectin type-III" evidence="24">
    <location>
        <begin position="2896"/>
        <end position="2990"/>
    </location>
</feature>
<dbReference type="GO" id="GO:0005516">
    <property type="term" value="F:calmodulin binding"/>
    <property type="evidence" value="ECO:0007669"/>
    <property type="project" value="UniProtKB-KW"/>
</dbReference>